<dbReference type="InterPro" id="IPR036415">
    <property type="entry name" value="Lamin_tail_dom_sf"/>
</dbReference>
<dbReference type="GO" id="GO:0016787">
    <property type="term" value="F:hydrolase activity"/>
    <property type="evidence" value="ECO:0007669"/>
    <property type="project" value="UniProtKB-KW"/>
</dbReference>
<feature type="transmembrane region" description="Helical" evidence="1">
    <location>
        <begin position="14"/>
        <end position="33"/>
    </location>
</feature>
<keyword evidence="1" id="KW-0472">Membrane</keyword>
<dbReference type="EMBL" id="FOYZ01000003">
    <property type="protein sequence ID" value="SFR69178.1"/>
    <property type="molecule type" value="Genomic_DNA"/>
</dbReference>
<dbReference type="Gene3D" id="2.60.40.1260">
    <property type="entry name" value="Lamin Tail domain"/>
    <property type="match status" value="1"/>
</dbReference>
<evidence type="ECO:0000256" key="1">
    <source>
        <dbReference type="SAM" id="Phobius"/>
    </source>
</evidence>
<dbReference type="AlphaFoldDB" id="A0A1I6IR35"/>
<proteinExistence type="predicted"/>
<dbReference type="Pfam" id="PF00753">
    <property type="entry name" value="Lactamase_B"/>
    <property type="match status" value="1"/>
</dbReference>
<dbReference type="SUPFAM" id="SSF56281">
    <property type="entry name" value="Metallo-hydrolase/oxidoreductase"/>
    <property type="match status" value="1"/>
</dbReference>
<dbReference type="Proteomes" id="UP000199659">
    <property type="component" value="Unassembled WGS sequence"/>
</dbReference>
<dbReference type="InterPro" id="IPR035681">
    <property type="entry name" value="ComA-like_MBL"/>
</dbReference>
<accession>A0A1I6IR35</accession>
<keyword evidence="1" id="KW-1133">Transmembrane helix</keyword>
<dbReference type="PROSITE" id="PS51257">
    <property type="entry name" value="PROKAR_LIPOPROTEIN"/>
    <property type="match status" value="1"/>
</dbReference>
<dbReference type="STRING" id="37658.SAMN05661086_01065"/>
<protein>
    <submittedName>
        <fullName evidence="3">Metal-dependent hydrolase, beta-lactamase superfamily II</fullName>
    </submittedName>
</protein>
<dbReference type="OrthoDB" id="367237at2"/>
<gene>
    <name evidence="3" type="ORF">SAMN05661086_01065</name>
</gene>
<dbReference type="CDD" id="cd07731">
    <property type="entry name" value="ComA-like_MBL-fold"/>
    <property type="match status" value="1"/>
</dbReference>
<dbReference type="SMART" id="SM00849">
    <property type="entry name" value="Lactamase_B"/>
    <property type="match status" value="1"/>
</dbReference>
<dbReference type="PANTHER" id="PTHR30619:SF1">
    <property type="entry name" value="RECOMBINATION PROTEIN 2"/>
    <property type="match status" value="1"/>
</dbReference>
<evidence type="ECO:0000313" key="4">
    <source>
        <dbReference type="Proteomes" id="UP000199659"/>
    </source>
</evidence>
<keyword evidence="1" id="KW-0812">Transmembrane</keyword>
<dbReference type="PANTHER" id="PTHR30619">
    <property type="entry name" value="DNA INTERNALIZATION/COMPETENCE PROTEIN COMEC/REC2"/>
    <property type="match status" value="1"/>
</dbReference>
<name>A0A1I6IR35_9FIRM</name>
<evidence type="ECO:0000259" key="2">
    <source>
        <dbReference type="SMART" id="SM00849"/>
    </source>
</evidence>
<sequence length="397" mass="43679">MGERNMIKNQRGKLIWIGAAVLLIAVNLCILTGCKEDKQQYHHQVSVMYINVGKADSILVQVDEKNFLIDAGENDSVPSLFRALQYKEVAKLDGVILTHTHSDHIGGMEALAQRCEIENVYSAEISMNEETGENKIQQVVEQLALPHKKLKAGDQIAITSDVYFEVLGPLQYNDADDNDNSLVLKLSVNGKTFLFTGDMQFAEEETLLKAGADVSADILKVANHGNKDATSVKFAKAVSPEIAVISTDTSVDENSANKKVKAFFSSAKVYVTEDYACGVLIKIDTNGNTEVSDPIIPKLVASLEIQSVSLENQTVTIINNGDEVDLSGYFIFSTKGKEVFCFPEGSRLLRNEKITIACTGKKGDYIWKEEKVWSTKKEDIALLYDSYGNKLSSCVAQ</sequence>
<evidence type="ECO:0000313" key="3">
    <source>
        <dbReference type="EMBL" id="SFR69178.1"/>
    </source>
</evidence>
<feature type="domain" description="Metallo-beta-lactamase" evidence="2">
    <location>
        <begin position="54"/>
        <end position="248"/>
    </location>
</feature>
<organism evidence="3 4">
    <name type="scientific">Anaeromicropila populeti</name>
    <dbReference type="NCBI Taxonomy" id="37658"/>
    <lineage>
        <taxon>Bacteria</taxon>
        <taxon>Bacillati</taxon>
        <taxon>Bacillota</taxon>
        <taxon>Clostridia</taxon>
        <taxon>Lachnospirales</taxon>
        <taxon>Lachnospiraceae</taxon>
        <taxon>Anaeromicropila</taxon>
    </lineage>
</organism>
<dbReference type="Gene3D" id="3.60.15.10">
    <property type="entry name" value="Ribonuclease Z/Hydroxyacylglutathione hydrolase-like"/>
    <property type="match status" value="1"/>
</dbReference>
<dbReference type="InterPro" id="IPR052159">
    <property type="entry name" value="Competence_DNA_uptake"/>
</dbReference>
<dbReference type="InterPro" id="IPR001279">
    <property type="entry name" value="Metallo-B-lactamas"/>
</dbReference>
<keyword evidence="3" id="KW-0378">Hydrolase</keyword>
<dbReference type="SUPFAM" id="SSF74853">
    <property type="entry name" value="Lamin A/C globular tail domain"/>
    <property type="match status" value="1"/>
</dbReference>
<keyword evidence="4" id="KW-1185">Reference proteome</keyword>
<reference evidence="3 4" key="1">
    <citation type="submission" date="2016-10" db="EMBL/GenBank/DDBJ databases">
        <authorList>
            <person name="de Groot N.N."/>
        </authorList>
    </citation>
    <scope>NUCLEOTIDE SEQUENCE [LARGE SCALE GENOMIC DNA]</scope>
    <source>
        <strain evidence="3 4">743A</strain>
    </source>
</reference>
<dbReference type="InterPro" id="IPR036866">
    <property type="entry name" value="RibonucZ/Hydroxyglut_hydro"/>
</dbReference>